<keyword evidence="8" id="KW-0282">Flagellum</keyword>
<evidence type="ECO:0000256" key="5">
    <source>
        <dbReference type="ARBA" id="ARBA00023015"/>
    </source>
</evidence>
<keyword evidence="8" id="KW-0966">Cell projection</keyword>
<evidence type="ECO:0000259" key="7">
    <source>
        <dbReference type="Pfam" id="PF04316"/>
    </source>
</evidence>
<dbReference type="Proteomes" id="UP000270219">
    <property type="component" value="Unassembled WGS sequence"/>
</dbReference>
<dbReference type="Gene3D" id="6.10.140.30">
    <property type="entry name" value="Anti-sigma-28 factor FlgM"/>
    <property type="match status" value="1"/>
</dbReference>
<dbReference type="InterPro" id="IPR035890">
    <property type="entry name" value="Anti-sigma-28_factor_FlgM_sf"/>
</dbReference>
<comment type="similarity">
    <text evidence="1">Belongs to the FlgM family.</text>
</comment>
<evidence type="ECO:0000256" key="2">
    <source>
        <dbReference type="ARBA" id="ARBA00017823"/>
    </source>
</evidence>
<dbReference type="OrthoDB" id="2991036at2"/>
<keyword evidence="8" id="KW-0969">Cilium</keyword>
<dbReference type="SUPFAM" id="SSF101498">
    <property type="entry name" value="Anti-sigma factor FlgM"/>
    <property type="match status" value="1"/>
</dbReference>
<dbReference type="GO" id="GO:0045892">
    <property type="term" value="P:negative regulation of DNA-templated transcription"/>
    <property type="evidence" value="ECO:0007669"/>
    <property type="project" value="InterPro"/>
</dbReference>
<evidence type="ECO:0000256" key="3">
    <source>
        <dbReference type="ARBA" id="ARBA00022491"/>
    </source>
</evidence>
<evidence type="ECO:0000256" key="1">
    <source>
        <dbReference type="ARBA" id="ARBA00005322"/>
    </source>
</evidence>
<sequence length="87" mass="10075">MKINGPNPTNFNPYKKIMEKQAAQQKEMKKQDQVEISEQAKQLQETDKPNAKRAAYVQEIKQAIQSGEYKVNAEKTAQKMIDFWSSK</sequence>
<comment type="caution">
    <text evidence="8">The sequence shown here is derived from an EMBL/GenBank/DDBJ whole genome shotgun (WGS) entry which is preliminary data.</text>
</comment>
<protein>
    <recommendedName>
        <fullName evidence="2">Negative regulator of flagellin synthesis</fullName>
    </recommendedName>
</protein>
<dbReference type="AlphaFoldDB" id="A0A498D9N4"/>
<gene>
    <name evidence="8" type="primary">flgM</name>
    <name evidence="8" type="ORF">D8M04_05495</name>
</gene>
<keyword evidence="6" id="KW-0804">Transcription</keyword>
<reference evidence="8 9" key="1">
    <citation type="submission" date="2018-10" db="EMBL/GenBank/DDBJ databases">
        <title>Oceanobacillus sp. YLB-02 draft genome.</title>
        <authorList>
            <person name="Yu L."/>
        </authorList>
    </citation>
    <scope>NUCLEOTIDE SEQUENCE [LARGE SCALE GENOMIC DNA]</scope>
    <source>
        <strain evidence="8 9">YLB-02</strain>
    </source>
</reference>
<feature type="domain" description="Anti-sigma-28 factor FlgM C-terminal" evidence="7">
    <location>
        <begin position="32"/>
        <end position="82"/>
    </location>
</feature>
<evidence type="ECO:0000256" key="6">
    <source>
        <dbReference type="ARBA" id="ARBA00023163"/>
    </source>
</evidence>
<name>A0A498D9N4_9BACI</name>
<dbReference type="InterPro" id="IPR007412">
    <property type="entry name" value="FlgM"/>
</dbReference>
<proteinExistence type="inferred from homology"/>
<keyword evidence="5" id="KW-0805">Transcription regulation</keyword>
<keyword evidence="9" id="KW-1185">Reference proteome</keyword>
<dbReference type="InterPro" id="IPR031316">
    <property type="entry name" value="FlgM_C"/>
</dbReference>
<accession>A0A498D9N4</accession>
<organism evidence="8 9">
    <name type="scientific">Oceanobacillus piezotolerans</name>
    <dbReference type="NCBI Taxonomy" id="2448030"/>
    <lineage>
        <taxon>Bacteria</taxon>
        <taxon>Bacillati</taxon>
        <taxon>Bacillota</taxon>
        <taxon>Bacilli</taxon>
        <taxon>Bacillales</taxon>
        <taxon>Bacillaceae</taxon>
        <taxon>Oceanobacillus</taxon>
    </lineage>
</organism>
<dbReference type="GO" id="GO:0044781">
    <property type="term" value="P:bacterial-type flagellum organization"/>
    <property type="evidence" value="ECO:0007669"/>
    <property type="project" value="UniProtKB-KW"/>
</dbReference>
<keyword evidence="3" id="KW-0678">Repressor</keyword>
<dbReference type="Pfam" id="PF04316">
    <property type="entry name" value="FlgM"/>
    <property type="match status" value="1"/>
</dbReference>
<evidence type="ECO:0000313" key="8">
    <source>
        <dbReference type="EMBL" id="RLL47123.1"/>
    </source>
</evidence>
<evidence type="ECO:0000256" key="4">
    <source>
        <dbReference type="ARBA" id="ARBA00022795"/>
    </source>
</evidence>
<evidence type="ECO:0000313" key="9">
    <source>
        <dbReference type="Proteomes" id="UP000270219"/>
    </source>
</evidence>
<keyword evidence="4" id="KW-1005">Bacterial flagellum biogenesis</keyword>
<dbReference type="NCBIfam" id="TIGR03824">
    <property type="entry name" value="FlgM_jcvi"/>
    <property type="match status" value="1"/>
</dbReference>
<dbReference type="EMBL" id="RCHR01000002">
    <property type="protein sequence ID" value="RLL47123.1"/>
    <property type="molecule type" value="Genomic_DNA"/>
</dbReference>